<evidence type="ECO:0000256" key="2">
    <source>
        <dbReference type="ARBA" id="ARBA00005417"/>
    </source>
</evidence>
<evidence type="ECO:0000256" key="6">
    <source>
        <dbReference type="ARBA" id="ARBA00022840"/>
    </source>
</evidence>
<feature type="domain" description="ABC transmembrane type-1" evidence="11">
    <location>
        <begin position="17"/>
        <end position="300"/>
    </location>
</feature>
<dbReference type="InterPro" id="IPR039421">
    <property type="entry name" value="Type_1_exporter"/>
</dbReference>
<reference evidence="12 13" key="1">
    <citation type="journal article" date="2013" name="J. Mol. Microbiol. Biotechnol.">
        <title>Analysis of the Complete Genomes of Acholeplasma brassicae , A. palmae and A. laidlawii and Their Comparison to the Obligate Parasites from ' Candidatus Phytoplasma'.</title>
        <authorList>
            <person name="Kube M."/>
            <person name="Siewert C."/>
            <person name="Migdoll A.M."/>
            <person name="Duduk B."/>
            <person name="Holz S."/>
            <person name="Rabus R."/>
            <person name="Seemuller E."/>
            <person name="Mitrovic J."/>
            <person name="Muller I."/>
            <person name="Buttner C."/>
            <person name="Reinhardt R."/>
        </authorList>
    </citation>
    <scope>NUCLEOTIDE SEQUENCE [LARGE SCALE GENOMIC DNA]</scope>
    <source>
        <strain evidence="12 13">J233</strain>
    </source>
</reference>
<dbReference type="RefSeq" id="WP_030003649.1">
    <property type="nucleotide sequence ID" value="NC_022538.1"/>
</dbReference>
<dbReference type="InterPro" id="IPR027417">
    <property type="entry name" value="P-loop_NTPase"/>
</dbReference>
<dbReference type="SUPFAM" id="SSF52540">
    <property type="entry name" value="P-loop containing nucleoside triphosphate hydrolases"/>
    <property type="match status" value="1"/>
</dbReference>
<evidence type="ECO:0000256" key="3">
    <source>
        <dbReference type="ARBA" id="ARBA00022448"/>
    </source>
</evidence>
<dbReference type="Gene3D" id="1.20.1560.10">
    <property type="entry name" value="ABC transporter type 1, transmembrane domain"/>
    <property type="match status" value="1"/>
</dbReference>
<proteinExistence type="inferred from homology"/>
<keyword evidence="6 12" id="KW-0067">ATP-binding</keyword>
<dbReference type="InterPro" id="IPR017871">
    <property type="entry name" value="ABC_transporter-like_CS"/>
</dbReference>
<gene>
    <name evidence="12" type="primary">msbA</name>
    <name evidence="12" type="ORF">BN85411880</name>
</gene>
<dbReference type="SMART" id="SM00382">
    <property type="entry name" value="AAA"/>
    <property type="match status" value="1"/>
</dbReference>
<keyword evidence="5" id="KW-0547">Nucleotide-binding</keyword>
<dbReference type="Proteomes" id="UP000032740">
    <property type="component" value="Chromosome"/>
</dbReference>
<evidence type="ECO:0000256" key="5">
    <source>
        <dbReference type="ARBA" id="ARBA00022741"/>
    </source>
</evidence>
<keyword evidence="7 9" id="KW-1133">Transmembrane helix</keyword>
<dbReference type="Gene3D" id="3.40.50.300">
    <property type="entry name" value="P-loop containing nucleotide triphosphate hydrolases"/>
    <property type="match status" value="1"/>
</dbReference>
<evidence type="ECO:0000313" key="12">
    <source>
        <dbReference type="EMBL" id="CCV64765.1"/>
    </source>
</evidence>
<evidence type="ECO:0000256" key="4">
    <source>
        <dbReference type="ARBA" id="ARBA00022692"/>
    </source>
</evidence>
<dbReference type="PROSITE" id="PS00211">
    <property type="entry name" value="ABC_TRANSPORTER_1"/>
    <property type="match status" value="1"/>
</dbReference>
<comment type="subcellular location">
    <subcellularLocation>
        <location evidence="1">Cell membrane</location>
        <topology evidence="1">Multi-pass membrane protein</topology>
    </subcellularLocation>
</comment>
<feature type="domain" description="ABC transporter" evidence="10">
    <location>
        <begin position="334"/>
        <end position="568"/>
    </location>
</feature>
<dbReference type="InterPro" id="IPR036640">
    <property type="entry name" value="ABC1_TM_sf"/>
</dbReference>
<evidence type="ECO:0000256" key="7">
    <source>
        <dbReference type="ARBA" id="ARBA00022989"/>
    </source>
</evidence>
<dbReference type="HOGENOM" id="CLU_000604_84_3_14"/>
<dbReference type="InterPro" id="IPR011527">
    <property type="entry name" value="ABC1_TM_dom"/>
</dbReference>
<evidence type="ECO:0000259" key="10">
    <source>
        <dbReference type="PROSITE" id="PS50893"/>
    </source>
</evidence>
<dbReference type="FunFam" id="3.40.50.300:FF:000287">
    <property type="entry name" value="Multidrug ABC transporter ATP-binding protein"/>
    <property type="match status" value="1"/>
</dbReference>
<dbReference type="InterPro" id="IPR003439">
    <property type="entry name" value="ABC_transporter-like_ATP-bd"/>
</dbReference>
<dbReference type="STRING" id="1318466.BN85411880"/>
<dbReference type="PANTHER" id="PTHR43394:SF1">
    <property type="entry name" value="ATP-BINDING CASSETTE SUB-FAMILY B MEMBER 10, MITOCHONDRIAL"/>
    <property type="match status" value="1"/>
</dbReference>
<evidence type="ECO:0000256" key="1">
    <source>
        <dbReference type="ARBA" id="ARBA00004651"/>
    </source>
</evidence>
<dbReference type="GO" id="GO:0015421">
    <property type="term" value="F:ABC-type oligopeptide transporter activity"/>
    <property type="evidence" value="ECO:0007669"/>
    <property type="project" value="TreeGrafter"/>
</dbReference>
<sequence>MIKKFISYYRPYKKLFLLDFICAVIAAFLEIGFPVIVNKVIREYIPQKELVLVITAIIALLGFYLMSALLQYIVTYFGHKLGHLIERDLRKDLFKHLTEQPFAFYDDRKTGELMSRITTDLFEIGEVAHHGPEDIFISISTLIATFVLMYLVNPYLALITIALVPVISALIIYFNKKMIKVNKRIYNRLADFNSGLENTISGIRVVKAFSNETFEQDKFEKLNEGYKDAKLEFYQVMGLSHTTNHFLMKLLSLVALLLSSYFFIKGYITDYSDIIYFILLTNVLIRPIEKMNAVIESYPKGIAGFKRYLELMHIKPTIVDSEHATELTVVNGEVEYKNVSFSYGDDKHVLSNISFKIQAGQTVAFVGPSGAGKTTLCNLLPRFYDIDKGDILIDGKSIQSVTLSSLKENIGMVQQEVFLFNGTVRENILYGKLNATDDEINEALKLAQLDEVIANMKDGIHTIIGYRGIKLSGGQRQRLAIARMFLKNPPILILDEATSALDTKTESDIQASLEKLSKGRTTLVIAHRLTTIKNADKIFVVTQDGIFEEGTHEELLSKKGLYASLYQEQFQSI</sequence>
<name>U4KQL0_ALTPJ</name>
<keyword evidence="4 9" id="KW-0812">Transmembrane</keyword>
<dbReference type="GO" id="GO:0016887">
    <property type="term" value="F:ATP hydrolysis activity"/>
    <property type="evidence" value="ECO:0007669"/>
    <property type="project" value="InterPro"/>
</dbReference>
<organism evidence="12 13">
    <name type="scientific">Alteracholeplasma palmae (strain ATCC 49389 / J233)</name>
    <name type="common">Acholeplasma palmae</name>
    <dbReference type="NCBI Taxonomy" id="1318466"/>
    <lineage>
        <taxon>Bacteria</taxon>
        <taxon>Bacillati</taxon>
        <taxon>Mycoplasmatota</taxon>
        <taxon>Mollicutes</taxon>
        <taxon>Acholeplasmatales</taxon>
        <taxon>Acholeplasmataceae</taxon>
        <taxon>Acholeplasma</taxon>
    </lineage>
</organism>
<keyword evidence="8 9" id="KW-0472">Membrane</keyword>
<evidence type="ECO:0000313" key="13">
    <source>
        <dbReference type="Proteomes" id="UP000032740"/>
    </source>
</evidence>
<dbReference type="Pfam" id="PF00005">
    <property type="entry name" value="ABC_tran"/>
    <property type="match status" value="1"/>
</dbReference>
<feature type="transmembrane region" description="Helical" evidence="9">
    <location>
        <begin position="15"/>
        <end position="38"/>
    </location>
</feature>
<protein>
    <submittedName>
        <fullName evidence="12">Putative lipid A export ATP-binding/permease protein MsbA</fullName>
    </submittedName>
</protein>
<feature type="transmembrane region" description="Helical" evidence="9">
    <location>
        <begin position="246"/>
        <end position="264"/>
    </location>
</feature>
<dbReference type="EMBL" id="FO681347">
    <property type="protein sequence ID" value="CCV64765.1"/>
    <property type="molecule type" value="Genomic_DNA"/>
</dbReference>
<evidence type="ECO:0000259" key="11">
    <source>
        <dbReference type="PROSITE" id="PS50929"/>
    </source>
</evidence>
<dbReference type="SUPFAM" id="SSF90123">
    <property type="entry name" value="ABC transporter transmembrane region"/>
    <property type="match status" value="1"/>
</dbReference>
<dbReference type="KEGG" id="apal:BN85411880"/>
<feature type="transmembrane region" description="Helical" evidence="9">
    <location>
        <begin position="155"/>
        <end position="174"/>
    </location>
</feature>
<dbReference type="AlphaFoldDB" id="U4KQL0"/>
<dbReference type="InterPro" id="IPR003593">
    <property type="entry name" value="AAA+_ATPase"/>
</dbReference>
<dbReference type="Pfam" id="PF00664">
    <property type="entry name" value="ABC_membrane"/>
    <property type="match status" value="1"/>
</dbReference>
<accession>U4KQL0</accession>
<dbReference type="PANTHER" id="PTHR43394">
    <property type="entry name" value="ATP-DEPENDENT PERMEASE MDL1, MITOCHONDRIAL"/>
    <property type="match status" value="1"/>
</dbReference>
<dbReference type="PROSITE" id="PS50929">
    <property type="entry name" value="ABC_TM1F"/>
    <property type="match status" value="1"/>
</dbReference>
<dbReference type="GO" id="GO:0005524">
    <property type="term" value="F:ATP binding"/>
    <property type="evidence" value="ECO:0007669"/>
    <property type="project" value="UniProtKB-KW"/>
</dbReference>
<comment type="similarity">
    <text evidence="2">Belongs to the ABC transporter superfamily.</text>
</comment>
<dbReference type="CDD" id="cd18549">
    <property type="entry name" value="ABC_6TM_YwjA_like"/>
    <property type="match status" value="1"/>
</dbReference>
<dbReference type="OrthoDB" id="9762778at2"/>
<dbReference type="PROSITE" id="PS50893">
    <property type="entry name" value="ABC_TRANSPORTER_2"/>
    <property type="match status" value="1"/>
</dbReference>
<evidence type="ECO:0000256" key="8">
    <source>
        <dbReference type="ARBA" id="ARBA00023136"/>
    </source>
</evidence>
<keyword evidence="13" id="KW-1185">Reference proteome</keyword>
<feature type="transmembrane region" description="Helical" evidence="9">
    <location>
        <begin position="50"/>
        <end position="74"/>
    </location>
</feature>
<evidence type="ECO:0000256" key="9">
    <source>
        <dbReference type="SAM" id="Phobius"/>
    </source>
</evidence>
<dbReference type="GO" id="GO:0005886">
    <property type="term" value="C:plasma membrane"/>
    <property type="evidence" value="ECO:0007669"/>
    <property type="project" value="UniProtKB-SubCell"/>
</dbReference>
<keyword evidence="3" id="KW-0813">Transport</keyword>